<evidence type="ECO:0000313" key="4">
    <source>
        <dbReference type="Proteomes" id="UP000192418"/>
    </source>
</evidence>
<feature type="transmembrane region" description="Helical" evidence="2">
    <location>
        <begin position="30"/>
        <end position="54"/>
    </location>
</feature>
<reference evidence="3 4" key="1">
    <citation type="submission" date="2017-04" db="EMBL/GenBank/DDBJ databases">
        <authorList>
            <person name="Afonso C.L."/>
            <person name="Miller P.J."/>
            <person name="Scott M.A."/>
            <person name="Spackman E."/>
            <person name="Goraichik I."/>
            <person name="Dimitrov K.M."/>
            <person name="Suarez D.L."/>
            <person name="Swayne D.E."/>
        </authorList>
    </citation>
    <scope>NUCLEOTIDE SEQUENCE [LARGE SCALE GENOMIC DNA]</scope>
    <source>
        <strain evidence="3 4">DSM 3385</strain>
    </source>
</reference>
<evidence type="ECO:0000256" key="1">
    <source>
        <dbReference type="SAM" id="MobiDB-lite"/>
    </source>
</evidence>
<name>A0A1W2D8K0_9BACT</name>
<dbReference type="RefSeq" id="WP_084070104.1">
    <property type="nucleotide sequence ID" value="NZ_FWXY01000016.1"/>
</dbReference>
<gene>
    <name evidence="3" type="ORF">SAMN02746065_11618</name>
</gene>
<accession>A0A1W2D8K0</accession>
<dbReference type="EMBL" id="FWXY01000016">
    <property type="protein sequence ID" value="SMC93847.1"/>
    <property type="molecule type" value="Genomic_DNA"/>
</dbReference>
<keyword evidence="2" id="KW-0472">Membrane</keyword>
<dbReference type="Proteomes" id="UP000192418">
    <property type="component" value="Unassembled WGS sequence"/>
</dbReference>
<keyword evidence="2" id="KW-0812">Transmembrane</keyword>
<feature type="region of interest" description="Disordered" evidence="1">
    <location>
        <begin position="66"/>
        <end position="114"/>
    </location>
</feature>
<proteinExistence type="predicted"/>
<sequence>MYTLPVILFCTGILSGGIHAYFWGQSFFDWLFAIAVGGFLGSALGAAAFIYKYAAREKAHKREKHNGLNTLAGAPGPAPKALTDRSRSKKLSPLPGETSPLETFLEKNSGNPTRAEKIQQLEKELNALKQKREKGN</sequence>
<keyword evidence="4" id="KW-1185">Reference proteome</keyword>
<organism evidence="3 4">
    <name type="scientific">Desulfocicer vacuolatum DSM 3385</name>
    <dbReference type="NCBI Taxonomy" id="1121400"/>
    <lineage>
        <taxon>Bacteria</taxon>
        <taxon>Pseudomonadati</taxon>
        <taxon>Thermodesulfobacteriota</taxon>
        <taxon>Desulfobacteria</taxon>
        <taxon>Desulfobacterales</taxon>
        <taxon>Desulfobacteraceae</taxon>
        <taxon>Desulfocicer</taxon>
    </lineage>
</organism>
<evidence type="ECO:0000256" key="2">
    <source>
        <dbReference type="SAM" id="Phobius"/>
    </source>
</evidence>
<keyword evidence="2" id="KW-1133">Transmembrane helix</keyword>
<protein>
    <submittedName>
        <fullName evidence="3">Uncharacterized protein</fullName>
    </submittedName>
</protein>
<dbReference type="STRING" id="1121400.SAMN02746065_11618"/>
<evidence type="ECO:0000313" key="3">
    <source>
        <dbReference type="EMBL" id="SMC93847.1"/>
    </source>
</evidence>
<dbReference type="AlphaFoldDB" id="A0A1W2D8K0"/>